<geneLocation type="plasmid" evidence="5 6">
    <name>pHIC</name>
</geneLocation>
<evidence type="ECO:0000259" key="4">
    <source>
        <dbReference type="SMART" id="SM00642"/>
    </source>
</evidence>
<dbReference type="PANTHER" id="PTHR10357:SF184">
    <property type="entry name" value="OLIGO-1,6-GLUCOSIDASE 1"/>
    <property type="match status" value="1"/>
</dbReference>
<comment type="similarity">
    <text evidence="1">Belongs to the glycosyl hydrolase 13 family.</text>
</comment>
<dbReference type="GO" id="GO:0009313">
    <property type="term" value="P:oligosaccharide catabolic process"/>
    <property type="evidence" value="ECO:0007669"/>
    <property type="project" value="TreeGrafter"/>
</dbReference>
<evidence type="ECO:0000313" key="6">
    <source>
        <dbReference type="Proteomes" id="UP001321582"/>
    </source>
</evidence>
<dbReference type="Gene3D" id="3.90.400.10">
    <property type="entry name" value="Oligo-1,6-glucosidase, Domain 2"/>
    <property type="match status" value="1"/>
</dbReference>
<dbReference type="Proteomes" id="UP001321582">
    <property type="component" value="Plasmid pHIC"/>
</dbReference>
<keyword evidence="5" id="KW-0614">Plasmid</keyword>
<evidence type="ECO:0000256" key="1">
    <source>
        <dbReference type="ARBA" id="ARBA00008061"/>
    </source>
</evidence>
<dbReference type="InterPro" id="IPR013780">
    <property type="entry name" value="Glyco_hydro_b"/>
</dbReference>
<dbReference type="GO" id="GO:0004556">
    <property type="term" value="F:alpha-amylase activity"/>
    <property type="evidence" value="ECO:0007669"/>
    <property type="project" value="TreeGrafter"/>
</dbReference>
<dbReference type="AlphaFoldDB" id="A0AAU9DYB3"/>
<dbReference type="PANTHER" id="PTHR10357">
    <property type="entry name" value="ALPHA-AMYLASE FAMILY MEMBER"/>
    <property type="match status" value="1"/>
</dbReference>
<dbReference type="SUPFAM" id="SSF51445">
    <property type="entry name" value="(Trans)glycosidases"/>
    <property type="match status" value="1"/>
</dbReference>
<organism evidence="5 6">
    <name type="scientific">Haliovirga abyssi</name>
    <dbReference type="NCBI Taxonomy" id="2996794"/>
    <lineage>
        <taxon>Bacteria</taxon>
        <taxon>Fusobacteriati</taxon>
        <taxon>Fusobacteriota</taxon>
        <taxon>Fusobacteriia</taxon>
        <taxon>Fusobacteriales</taxon>
        <taxon>Haliovirgaceae</taxon>
        <taxon>Haliovirga</taxon>
    </lineage>
</organism>
<dbReference type="EMBL" id="AP027060">
    <property type="protein sequence ID" value="BDU51511.1"/>
    <property type="molecule type" value="Genomic_DNA"/>
</dbReference>
<keyword evidence="6" id="KW-1185">Reference proteome</keyword>
<reference evidence="5 6" key="1">
    <citation type="submission" date="2022-11" db="EMBL/GenBank/DDBJ databases">
        <title>Haliovirga abyssi gen. nov., sp. nov., a mesophilic fermentative bacterium isolated from the Iheya North hydrothermal field and the proposal of Haliovirgaceae fam. nov.</title>
        <authorList>
            <person name="Miyazaki U."/>
            <person name="Tame A."/>
            <person name="Miyazaki J."/>
            <person name="Takai K."/>
            <person name="Sawayama S."/>
            <person name="Kitajima M."/>
            <person name="Okamoto A."/>
            <person name="Nakagawa S."/>
        </authorList>
    </citation>
    <scope>NUCLEOTIDE SEQUENCE [LARGE SCALE GENOMIC DNA]</scope>
    <source>
        <strain evidence="5 6">IC12</strain>
        <plasmid evidence="5 6">pHIC</plasmid>
    </source>
</reference>
<dbReference type="Gene3D" id="2.60.40.1180">
    <property type="entry name" value="Golgi alpha-mannosidase II"/>
    <property type="match status" value="1"/>
</dbReference>
<dbReference type="CDD" id="cd11333">
    <property type="entry name" value="AmyAc_SI_OligoGlu_DGase"/>
    <property type="match status" value="1"/>
</dbReference>
<dbReference type="Gene3D" id="3.20.20.80">
    <property type="entry name" value="Glycosidases"/>
    <property type="match status" value="1"/>
</dbReference>
<dbReference type="SMART" id="SM00642">
    <property type="entry name" value="Aamy"/>
    <property type="match status" value="1"/>
</dbReference>
<dbReference type="InterPro" id="IPR006047">
    <property type="entry name" value="GH13_cat_dom"/>
</dbReference>
<feature type="domain" description="Glycosyl hydrolase family 13 catalytic" evidence="4">
    <location>
        <begin position="13"/>
        <end position="425"/>
    </location>
</feature>
<dbReference type="NCBIfam" id="NF008183">
    <property type="entry name" value="PRK10933.1"/>
    <property type="match status" value="1"/>
</dbReference>
<dbReference type="RefSeq" id="WP_307905596.1">
    <property type="nucleotide sequence ID" value="NZ_AP027060.1"/>
</dbReference>
<evidence type="ECO:0000256" key="2">
    <source>
        <dbReference type="ARBA" id="ARBA00022801"/>
    </source>
</evidence>
<dbReference type="Pfam" id="PF00128">
    <property type="entry name" value="Alpha-amylase"/>
    <property type="match status" value="1"/>
</dbReference>
<dbReference type="FunFam" id="3.20.20.80:FF:000064">
    <property type="entry name" value="Oligo-1,6-glucosidase"/>
    <property type="match status" value="1"/>
</dbReference>
<evidence type="ECO:0000256" key="3">
    <source>
        <dbReference type="ARBA" id="ARBA00023295"/>
    </source>
</evidence>
<evidence type="ECO:0000313" key="5">
    <source>
        <dbReference type="EMBL" id="BDU51511.1"/>
    </source>
</evidence>
<accession>A0AAU9DYB3</accession>
<keyword evidence="2" id="KW-0378">Hydrolase</keyword>
<protein>
    <submittedName>
        <fullName evidence="5">Oligo-1,6-glucosidase</fullName>
    </submittedName>
</protein>
<sequence>MKEKWWKEGVVYQIYPRSFKDSNGDGIGDLRGIIEKIDYIENLGVDIIWLNPVYKSPNDDNGYDISDYYNIMDEFGTMADWEELLDKLHKRGIKLIMDLVVNHTSDEHKWFVESRKSKDNPYRDYYIWRKGKENKEDGKEIEPNNWLSFFSGSAWKYDKTTDEYFMHLFTKKQPDLNWENENVRKEVYKMMTWWLDKGIDGFRMDVINLISKVDGLPDVPKVKGEKYSWGGDYFMNGPKVEEWFKEMNKEVLSKYDIMTVGECPGTTPQEGINFTAEENRELNMIFQFELMGIDSEIVKWNTKQFELKDIKRIIKKWQLVIEKGGWNSNYLMNHDQPRALSRFGDDKNYRKESAKMLATFTLTLPGTPYIYQGEEIGMVNVAFEKIDDYKDVETINYYNEMVFDKKENKEKIMKQIHQMSRDNSRTPMQWDDTENAGFTTGNSWIKLNPSYKEINVENDLKDENSIYNYYKKLIKIRKENKELIYGKYIEINVENEKVMSYILEKENSKILVVINFFGDNETLDLKGYEKELLISNYENSLEVELKPYEARIYKIK</sequence>
<name>A0AAU9DYB3_9FUSO</name>
<dbReference type="InterPro" id="IPR017853">
    <property type="entry name" value="GH"/>
</dbReference>
<dbReference type="FunFam" id="3.20.20.80:FF:000014">
    <property type="entry name" value="Alpha,alpha-phosphotrehalase"/>
    <property type="match status" value="1"/>
</dbReference>
<proteinExistence type="inferred from homology"/>
<dbReference type="SUPFAM" id="SSF51011">
    <property type="entry name" value="Glycosyl hydrolase domain"/>
    <property type="match status" value="1"/>
</dbReference>
<gene>
    <name evidence="5" type="ORF">HLVA_20800</name>
</gene>
<dbReference type="FunFam" id="3.90.400.10:FF:000004">
    <property type="entry name" value="Oligo-1,6-glucosidase"/>
    <property type="match status" value="1"/>
</dbReference>
<dbReference type="InterPro" id="IPR045857">
    <property type="entry name" value="O16G_dom_2"/>
</dbReference>
<keyword evidence="3" id="KW-0326">Glycosidase</keyword>
<dbReference type="KEGG" id="haby:HLVA_20800"/>